<dbReference type="Proteomes" id="UP000320811">
    <property type="component" value="Unassembled WGS sequence"/>
</dbReference>
<dbReference type="AlphaFoldDB" id="A0A561Q470"/>
<organism evidence="2 3">
    <name type="scientific">Chitinophaga polysaccharea</name>
    <dbReference type="NCBI Taxonomy" id="1293035"/>
    <lineage>
        <taxon>Bacteria</taxon>
        <taxon>Pseudomonadati</taxon>
        <taxon>Bacteroidota</taxon>
        <taxon>Chitinophagia</taxon>
        <taxon>Chitinophagales</taxon>
        <taxon>Chitinophagaceae</taxon>
        <taxon>Chitinophaga</taxon>
    </lineage>
</organism>
<sequence length="304" mass="32446">MKSYFSTNRVLAWTITGVAVATVFFACKKQVTTDTAPNNQTDNNTLTVTQHETVAASMYADLFDETAKAAVLQGLDKAGARQATPGSTANADAPGCPSLELLNGTGNTWPKKVIVDYGTSCLDRFGVFRSGKINIIFNGPLFNAGATTVIETDSTYKRNGISISGRLAISGVTYDNVKGIQYTTDLTRGKIGLSDSVIIDYISHKTVKQIAGVDPVGALLNPSDDVYSIEGNASITYEKGPLVGVPATFTTVEALIKRWDCQYISKGKLQIVFNKITGILDYGDGKCDNDATITVGDKTKAIKL</sequence>
<evidence type="ECO:0000313" key="2">
    <source>
        <dbReference type="EMBL" id="TWF45145.1"/>
    </source>
</evidence>
<dbReference type="OrthoDB" id="1114031at2"/>
<dbReference type="RefSeq" id="WP_145663334.1">
    <property type="nucleotide sequence ID" value="NZ_VIWO01000001.1"/>
</dbReference>
<comment type="caution">
    <text evidence="2">The sequence shown here is derived from an EMBL/GenBank/DDBJ whole genome shotgun (WGS) entry which is preliminary data.</text>
</comment>
<dbReference type="EMBL" id="VIWO01000001">
    <property type="protein sequence ID" value="TWF45145.1"/>
    <property type="molecule type" value="Genomic_DNA"/>
</dbReference>
<feature type="chain" id="PRO_5021874487" description="Lipoprotein" evidence="1">
    <location>
        <begin position="22"/>
        <end position="304"/>
    </location>
</feature>
<gene>
    <name evidence="2" type="ORF">FHW36_1011072</name>
</gene>
<proteinExistence type="predicted"/>
<keyword evidence="1" id="KW-0732">Signal</keyword>
<keyword evidence="3" id="KW-1185">Reference proteome</keyword>
<evidence type="ECO:0000313" key="3">
    <source>
        <dbReference type="Proteomes" id="UP000320811"/>
    </source>
</evidence>
<name>A0A561Q470_9BACT</name>
<evidence type="ECO:0008006" key="4">
    <source>
        <dbReference type="Google" id="ProtNLM"/>
    </source>
</evidence>
<reference evidence="2 3" key="1">
    <citation type="submission" date="2019-06" db="EMBL/GenBank/DDBJ databases">
        <title>Sorghum-associated microbial communities from plants grown in Nebraska, USA.</title>
        <authorList>
            <person name="Schachtman D."/>
        </authorList>
    </citation>
    <scope>NUCLEOTIDE SEQUENCE [LARGE SCALE GENOMIC DNA]</scope>
    <source>
        <strain evidence="2 3">1209</strain>
    </source>
</reference>
<feature type="signal peptide" evidence="1">
    <location>
        <begin position="1"/>
        <end position="21"/>
    </location>
</feature>
<dbReference type="PROSITE" id="PS51257">
    <property type="entry name" value="PROKAR_LIPOPROTEIN"/>
    <property type="match status" value="1"/>
</dbReference>
<evidence type="ECO:0000256" key="1">
    <source>
        <dbReference type="SAM" id="SignalP"/>
    </source>
</evidence>
<protein>
    <recommendedName>
        <fullName evidence="4">Lipoprotein</fullName>
    </recommendedName>
</protein>
<accession>A0A561Q470</accession>